<dbReference type="PANTHER" id="PTHR43409:SF16">
    <property type="entry name" value="SLR0320 PROTEIN"/>
    <property type="match status" value="1"/>
</dbReference>
<proteinExistence type="predicted"/>
<dbReference type="InterPro" id="IPR058240">
    <property type="entry name" value="rSAM_sf"/>
</dbReference>
<dbReference type="GO" id="GO:0003824">
    <property type="term" value="F:catalytic activity"/>
    <property type="evidence" value="ECO:0007669"/>
    <property type="project" value="InterPro"/>
</dbReference>
<evidence type="ECO:0000313" key="9">
    <source>
        <dbReference type="EMBL" id="QJA49984.1"/>
    </source>
</evidence>
<evidence type="ECO:0000256" key="4">
    <source>
        <dbReference type="ARBA" id="ARBA00023004"/>
    </source>
</evidence>
<dbReference type="InterPro" id="IPR006158">
    <property type="entry name" value="Cobalamin-bd"/>
</dbReference>
<dbReference type="InterPro" id="IPR051198">
    <property type="entry name" value="BchE-like"/>
</dbReference>
<dbReference type="SFLD" id="SFLDG01082">
    <property type="entry name" value="B12-binding_domain_containing"/>
    <property type="match status" value="1"/>
</dbReference>
<dbReference type="InterPro" id="IPR006638">
    <property type="entry name" value="Elp3/MiaA/NifB-like_rSAM"/>
</dbReference>
<accession>A0A6H1ZQY7</accession>
<evidence type="ECO:0000256" key="6">
    <source>
        <dbReference type="SAM" id="MobiDB-lite"/>
    </source>
</evidence>
<dbReference type="GO" id="GO:0051539">
    <property type="term" value="F:4 iron, 4 sulfur cluster binding"/>
    <property type="evidence" value="ECO:0007669"/>
    <property type="project" value="UniProtKB-KW"/>
</dbReference>
<evidence type="ECO:0000256" key="3">
    <source>
        <dbReference type="ARBA" id="ARBA00022723"/>
    </source>
</evidence>
<dbReference type="GO" id="GO:0046872">
    <property type="term" value="F:metal ion binding"/>
    <property type="evidence" value="ECO:0007669"/>
    <property type="project" value="UniProtKB-KW"/>
</dbReference>
<feature type="domain" description="Radical SAM core" evidence="8">
    <location>
        <begin position="107"/>
        <end position="326"/>
    </location>
</feature>
<gene>
    <name evidence="9" type="ORF">TM448A01546_0011</name>
</gene>
<evidence type="ECO:0000256" key="2">
    <source>
        <dbReference type="ARBA" id="ARBA00022691"/>
    </source>
</evidence>
<dbReference type="PROSITE" id="PS51332">
    <property type="entry name" value="B12_BINDING"/>
    <property type="match status" value="1"/>
</dbReference>
<dbReference type="GO" id="GO:0005829">
    <property type="term" value="C:cytosol"/>
    <property type="evidence" value="ECO:0007669"/>
    <property type="project" value="TreeGrafter"/>
</dbReference>
<reference evidence="9" key="1">
    <citation type="submission" date="2020-03" db="EMBL/GenBank/DDBJ databases">
        <title>The deep terrestrial virosphere.</title>
        <authorList>
            <person name="Holmfeldt K."/>
            <person name="Nilsson E."/>
            <person name="Simone D."/>
            <person name="Lopez-Fernandez M."/>
            <person name="Wu X."/>
            <person name="de Brujin I."/>
            <person name="Lundin D."/>
            <person name="Andersson A."/>
            <person name="Bertilsson S."/>
            <person name="Dopson M."/>
        </authorList>
    </citation>
    <scope>NUCLEOTIDE SEQUENCE</scope>
    <source>
        <strain evidence="9">TM448A01546</strain>
    </source>
</reference>
<keyword evidence="2" id="KW-0949">S-adenosyl-L-methionine</keyword>
<dbReference type="Gene3D" id="3.80.30.20">
    <property type="entry name" value="tm_1862 like domain"/>
    <property type="match status" value="1"/>
</dbReference>
<dbReference type="Pfam" id="PF04055">
    <property type="entry name" value="Radical_SAM"/>
    <property type="match status" value="1"/>
</dbReference>
<dbReference type="InterPro" id="IPR007197">
    <property type="entry name" value="rSAM"/>
</dbReference>
<dbReference type="SUPFAM" id="SSF102114">
    <property type="entry name" value="Radical SAM enzymes"/>
    <property type="match status" value="1"/>
</dbReference>
<dbReference type="PANTHER" id="PTHR43409">
    <property type="entry name" value="ANAEROBIC MAGNESIUM-PROTOPORPHYRIN IX MONOMETHYL ESTER CYCLASE-RELATED"/>
    <property type="match status" value="1"/>
</dbReference>
<dbReference type="SMART" id="SM00729">
    <property type="entry name" value="Elp3"/>
    <property type="match status" value="1"/>
</dbReference>
<dbReference type="SFLD" id="SFLDS00029">
    <property type="entry name" value="Radical_SAM"/>
    <property type="match status" value="1"/>
</dbReference>
<name>A0A6H1ZQY7_9ZZZZ</name>
<feature type="region of interest" description="Disordered" evidence="6">
    <location>
        <begin position="422"/>
        <end position="443"/>
    </location>
</feature>
<evidence type="ECO:0000256" key="1">
    <source>
        <dbReference type="ARBA" id="ARBA00001966"/>
    </source>
</evidence>
<organism evidence="9">
    <name type="scientific">viral metagenome</name>
    <dbReference type="NCBI Taxonomy" id="1070528"/>
    <lineage>
        <taxon>unclassified sequences</taxon>
        <taxon>metagenomes</taxon>
        <taxon>organismal metagenomes</taxon>
    </lineage>
</organism>
<evidence type="ECO:0000259" key="7">
    <source>
        <dbReference type="PROSITE" id="PS51332"/>
    </source>
</evidence>
<feature type="domain" description="B12-binding" evidence="7">
    <location>
        <begin position="1"/>
        <end position="65"/>
    </location>
</feature>
<evidence type="ECO:0000256" key="5">
    <source>
        <dbReference type="ARBA" id="ARBA00023014"/>
    </source>
</evidence>
<dbReference type="EMBL" id="MT144167">
    <property type="protein sequence ID" value="QJA49984.1"/>
    <property type="molecule type" value="Genomic_DNA"/>
</dbReference>
<keyword evidence="5" id="KW-0411">Iron-sulfur</keyword>
<evidence type="ECO:0000259" key="8">
    <source>
        <dbReference type="PROSITE" id="PS51918"/>
    </source>
</evidence>
<feature type="compositionally biased region" description="Basic residues" evidence="6">
    <location>
        <begin position="432"/>
        <end position="443"/>
    </location>
</feature>
<dbReference type="SFLD" id="SFLDG01123">
    <property type="entry name" value="methyltransferase_(Class_B)"/>
    <property type="match status" value="1"/>
</dbReference>
<dbReference type="AlphaFoldDB" id="A0A6H1ZQY7"/>
<keyword evidence="4" id="KW-0408">Iron</keyword>
<sequence length="443" mass="51189">MEVLKVYALIRLLKAYGFFVIVGGAHATSCHEEVVRYGADIAVRNEGEDTIREIVRGVKRQDILGITYRSWGELCINKPRPRARDMSRIPLPDFSVFDLDHFRRTDDLIGGLFRVYTSRGCPGKCTFCDWQVFGQKVVYHPISSVMEDIKRRIDTYGITTFLIADDCFTTNKRHVEEFCREIVKIKPTVSWQTSARADHATPELMQMMADAGCFLVGFGTESGDPETLQRINKRVSVEENVRGVHYAAAAGMQTCTNLMFGFPWETTQSLDNTLKFIYDVWDDTYMFNVAGALIPFPGTEIYNEFVDIGNFRDYWLNLRYQDCGVQLYQNSIKPYAVSTFYQRNMYDDTYIQEEYFFKYSDEYKKRLSEVVAEVGRHNIGSFYRHNPVKRCLIYNGALLSRAMYRQFPRLEKGIGAWIPAKKRPHAEDTRNRNKGLVKHKGAT</sequence>
<keyword evidence="3" id="KW-0479">Metal-binding</keyword>
<dbReference type="GO" id="GO:0031419">
    <property type="term" value="F:cobalamin binding"/>
    <property type="evidence" value="ECO:0007669"/>
    <property type="project" value="InterPro"/>
</dbReference>
<protein>
    <submittedName>
        <fullName evidence="9">Putative radical SAM superfamily protein</fullName>
    </submittedName>
</protein>
<dbReference type="PROSITE" id="PS51918">
    <property type="entry name" value="RADICAL_SAM"/>
    <property type="match status" value="1"/>
</dbReference>
<dbReference type="InterPro" id="IPR034466">
    <property type="entry name" value="Methyltransferase_Class_B"/>
</dbReference>
<comment type="cofactor">
    <cofactor evidence="1">
        <name>[4Fe-4S] cluster</name>
        <dbReference type="ChEBI" id="CHEBI:49883"/>
    </cofactor>
</comment>
<dbReference type="CDD" id="cd01335">
    <property type="entry name" value="Radical_SAM"/>
    <property type="match status" value="1"/>
</dbReference>
<dbReference type="InterPro" id="IPR023404">
    <property type="entry name" value="rSAM_horseshoe"/>
</dbReference>
<dbReference type="Gene3D" id="3.40.50.280">
    <property type="entry name" value="Cobalamin-binding domain"/>
    <property type="match status" value="1"/>
</dbReference>